<feature type="non-terminal residue" evidence="2">
    <location>
        <position position="1"/>
    </location>
</feature>
<keyword evidence="1" id="KW-0472">Membrane</keyword>
<dbReference type="AlphaFoldDB" id="A0A382DHQ8"/>
<evidence type="ECO:0000313" key="2">
    <source>
        <dbReference type="EMBL" id="SVB37592.1"/>
    </source>
</evidence>
<organism evidence="2">
    <name type="scientific">marine metagenome</name>
    <dbReference type="NCBI Taxonomy" id="408172"/>
    <lineage>
        <taxon>unclassified sequences</taxon>
        <taxon>metagenomes</taxon>
        <taxon>ecological metagenomes</taxon>
    </lineage>
</organism>
<protein>
    <recommendedName>
        <fullName evidence="3">Peptidase M41 FtsH extracellular domain-containing protein</fullName>
    </recommendedName>
</protein>
<evidence type="ECO:0000256" key="1">
    <source>
        <dbReference type="SAM" id="Phobius"/>
    </source>
</evidence>
<accession>A0A382DHQ8</accession>
<feature type="non-terminal residue" evidence="2">
    <location>
        <position position="39"/>
    </location>
</feature>
<keyword evidence="1" id="KW-0812">Transmembrane</keyword>
<proteinExistence type="predicted"/>
<name>A0A382DHQ8_9ZZZZ</name>
<keyword evidence="1" id="KW-1133">Transmembrane helix</keyword>
<feature type="transmembrane region" description="Helical" evidence="1">
    <location>
        <begin position="6"/>
        <end position="25"/>
    </location>
</feature>
<evidence type="ECO:0008006" key="3">
    <source>
        <dbReference type="Google" id="ProtNLM"/>
    </source>
</evidence>
<sequence>VNNVGRNLALWIIIALLLLTLFNLFKGQSTRDPATQITF</sequence>
<reference evidence="2" key="1">
    <citation type="submission" date="2018-05" db="EMBL/GenBank/DDBJ databases">
        <authorList>
            <person name="Lanie J.A."/>
            <person name="Ng W.-L."/>
            <person name="Kazmierczak K.M."/>
            <person name="Andrzejewski T.M."/>
            <person name="Davidsen T.M."/>
            <person name="Wayne K.J."/>
            <person name="Tettelin H."/>
            <person name="Glass J.I."/>
            <person name="Rusch D."/>
            <person name="Podicherti R."/>
            <person name="Tsui H.-C.T."/>
            <person name="Winkler M.E."/>
        </authorList>
    </citation>
    <scope>NUCLEOTIDE SEQUENCE</scope>
</reference>
<dbReference type="EMBL" id="UINC01039303">
    <property type="protein sequence ID" value="SVB37592.1"/>
    <property type="molecule type" value="Genomic_DNA"/>
</dbReference>
<gene>
    <name evidence="2" type="ORF">METZ01_LOCUS190446</name>
</gene>